<reference evidence="6 7" key="1">
    <citation type="submission" date="2023-12" db="EMBL/GenBank/DDBJ databases">
        <title>Description of new species of Mycobacterium terrae complex isolated from sewage at the Sao Paulo Zoological Park Foundation in Brazil.</title>
        <authorList>
            <person name="Romagnoli C.L."/>
            <person name="Conceicao E.C."/>
            <person name="Machado E."/>
            <person name="Barreto L.B.P.F."/>
            <person name="Sharma A."/>
            <person name="Silva N.M."/>
            <person name="Marques L.E."/>
            <person name="Juliana M.A."/>
            <person name="Lourenco M.C.S."/>
            <person name="Digiampietri L.A."/>
            <person name="Suffys P.N."/>
            <person name="Viana-Niero C."/>
        </authorList>
    </citation>
    <scope>NUCLEOTIDE SEQUENCE [LARGE SCALE GENOMIC DNA]</scope>
    <source>
        <strain evidence="6 7">MYC123</strain>
    </source>
</reference>
<accession>A0ABU5YKI2</accession>
<name>A0ABU5YKI2_9MYCO</name>
<evidence type="ECO:0000256" key="4">
    <source>
        <dbReference type="PROSITE-ProRule" id="PRU00335"/>
    </source>
</evidence>
<dbReference type="InterPro" id="IPR009057">
    <property type="entry name" value="Homeodomain-like_sf"/>
</dbReference>
<keyword evidence="7" id="KW-1185">Reference proteome</keyword>
<dbReference type="RefSeq" id="WP_224864258.1">
    <property type="nucleotide sequence ID" value="NZ_JAYJJS010000005.1"/>
</dbReference>
<dbReference type="InterPro" id="IPR001647">
    <property type="entry name" value="HTH_TetR"/>
</dbReference>
<dbReference type="PRINTS" id="PR00455">
    <property type="entry name" value="HTHTETR"/>
</dbReference>
<evidence type="ECO:0000256" key="2">
    <source>
        <dbReference type="ARBA" id="ARBA00023125"/>
    </source>
</evidence>
<dbReference type="InterPro" id="IPR041642">
    <property type="entry name" value="KstR_C"/>
</dbReference>
<evidence type="ECO:0000313" key="6">
    <source>
        <dbReference type="EMBL" id="MEB3049974.1"/>
    </source>
</evidence>
<gene>
    <name evidence="6" type="ORF">KV112_09560</name>
</gene>
<keyword evidence="2 4" id="KW-0238">DNA-binding</keyword>
<feature type="DNA-binding region" description="H-T-H motif" evidence="4">
    <location>
        <begin position="25"/>
        <end position="44"/>
    </location>
</feature>
<proteinExistence type="predicted"/>
<sequence>MFSSQERILAIVVEILETDGYDAVQLREVARRARMSLATIYKHYGTRDELILAALDTWMLTNRYAGITPQGREPGEPLYPALMRIYRSIFEPWERHPAMLTAYVRARSAPGGDKLARRGFDVVVPAAMAVLVGVDEGFIADLDLVISNLVYGLSGRFAAGEIAITDILPGLDRAVYWMTNGYEMNARA</sequence>
<comment type="caution">
    <text evidence="6">The sequence shown here is derived from an EMBL/GenBank/DDBJ whole genome shotgun (WGS) entry which is preliminary data.</text>
</comment>
<keyword evidence="3" id="KW-0804">Transcription</keyword>
<protein>
    <submittedName>
        <fullName evidence="6">TetR family transcriptional regulator</fullName>
    </submittedName>
</protein>
<dbReference type="Pfam" id="PF17925">
    <property type="entry name" value="TetR_C_20"/>
    <property type="match status" value="1"/>
</dbReference>
<dbReference type="EMBL" id="JAYJJT010000009">
    <property type="protein sequence ID" value="MEB3049974.1"/>
    <property type="molecule type" value="Genomic_DNA"/>
</dbReference>
<dbReference type="InterPro" id="IPR050109">
    <property type="entry name" value="HTH-type_TetR-like_transc_reg"/>
</dbReference>
<dbReference type="Pfam" id="PF00440">
    <property type="entry name" value="TetR_N"/>
    <property type="match status" value="1"/>
</dbReference>
<dbReference type="SUPFAM" id="SSF46689">
    <property type="entry name" value="Homeodomain-like"/>
    <property type="match status" value="1"/>
</dbReference>
<evidence type="ECO:0000313" key="7">
    <source>
        <dbReference type="Proteomes" id="UP001299046"/>
    </source>
</evidence>
<dbReference type="PANTHER" id="PTHR30055">
    <property type="entry name" value="HTH-TYPE TRANSCRIPTIONAL REGULATOR RUTR"/>
    <property type="match status" value="1"/>
</dbReference>
<evidence type="ECO:0000259" key="5">
    <source>
        <dbReference type="PROSITE" id="PS50977"/>
    </source>
</evidence>
<dbReference type="PROSITE" id="PS50977">
    <property type="entry name" value="HTH_TETR_2"/>
    <property type="match status" value="1"/>
</dbReference>
<keyword evidence="1" id="KW-0805">Transcription regulation</keyword>
<organism evidence="6 7">
    <name type="scientific">[Mycobacterium] zoologicum</name>
    <dbReference type="NCBI Taxonomy" id="2872311"/>
    <lineage>
        <taxon>Bacteria</taxon>
        <taxon>Bacillati</taxon>
        <taxon>Actinomycetota</taxon>
        <taxon>Actinomycetes</taxon>
        <taxon>Mycobacteriales</taxon>
        <taxon>Mycobacteriaceae</taxon>
        <taxon>Mycolicibacter</taxon>
    </lineage>
</organism>
<feature type="domain" description="HTH tetR-type" evidence="5">
    <location>
        <begin position="2"/>
        <end position="62"/>
    </location>
</feature>
<dbReference type="PANTHER" id="PTHR30055:SF234">
    <property type="entry name" value="HTH-TYPE TRANSCRIPTIONAL REGULATOR BETI"/>
    <property type="match status" value="1"/>
</dbReference>
<evidence type="ECO:0000256" key="3">
    <source>
        <dbReference type="ARBA" id="ARBA00023163"/>
    </source>
</evidence>
<evidence type="ECO:0000256" key="1">
    <source>
        <dbReference type="ARBA" id="ARBA00023015"/>
    </source>
</evidence>
<dbReference type="Proteomes" id="UP001299046">
    <property type="component" value="Unassembled WGS sequence"/>
</dbReference>
<dbReference type="Gene3D" id="1.10.357.10">
    <property type="entry name" value="Tetracycline Repressor, domain 2"/>
    <property type="match status" value="1"/>
</dbReference>